<feature type="region of interest" description="Disordered" evidence="1">
    <location>
        <begin position="38"/>
        <end position="74"/>
    </location>
</feature>
<evidence type="ECO:0000313" key="3">
    <source>
        <dbReference type="EMBL" id="MBD3867930.1"/>
    </source>
</evidence>
<gene>
    <name evidence="3" type="ORF">IFK94_07390</name>
</gene>
<name>A0A8J6XYZ8_9BACT</name>
<comment type="caution">
    <text evidence="3">The sequence shown here is derived from an EMBL/GenBank/DDBJ whole genome shotgun (WGS) entry which is preliminary data.</text>
</comment>
<reference evidence="3 4" key="1">
    <citation type="submission" date="2020-08" db="EMBL/GenBank/DDBJ databases">
        <title>Acidobacteriota in marine sediments use diverse sulfur dissimilation pathways.</title>
        <authorList>
            <person name="Wasmund K."/>
        </authorList>
    </citation>
    <scope>NUCLEOTIDE SEQUENCE [LARGE SCALE GENOMIC DNA]</scope>
    <source>
        <strain evidence="3">MAG AM4</strain>
    </source>
</reference>
<evidence type="ECO:0000256" key="1">
    <source>
        <dbReference type="SAM" id="MobiDB-lite"/>
    </source>
</evidence>
<protein>
    <submittedName>
        <fullName evidence="3">Uncharacterized protein</fullName>
    </submittedName>
</protein>
<sequence>MEKKGSSWIRFLPLVVAAVVILGTVTWMNRESWFGASGPGLPEQASTLDGGAEADAPGQAPSMTDRERTWAGVTGSPPVWPSDLQSPSDCDQVVAELKALAGRLDRHGYVQNWSLPDGVYGLLTGSALDLADNRPQVIGELSRLDAVLANVSHGYLVLGRQRLERILRLIQEEPDMVEPMAMALFRWMRVRDRCGDPGDRGPAVHAQYDYAAFALNSLGGQAYLRRRPARIEALAGFYALLILDSSIEEGYNPYGLDPAREIRRYDQMLAGQELLFGGRYRELLGELAARHAPGGG</sequence>
<keyword evidence="2" id="KW-0812">Transmembrane</keyword>
<keyword evidence="2" id="KW-0472">Membrane</keyword>
<evidence type="ECO:0000256" key="2">
    <source>
        <dbReference type="SAM" id="Phobius"/>
    </source>
</evidence>
<organism evidence="3 4">
    <name type="scientific">Candidatus Polarisedimenticola svalbardensis</name>
    <dbReference type="NCBI Taxonomy" id="2886004"/>
    <lineage>
        <taxon>Bacteria</taxon>
        <taxon>Pseudomonadati</taxon>
        <taxon>Acidobacteriota</taxon>
        <taxon>Candidatus Polarisedimenticolia</taxon>
        <taxon>Candidatus Polarisedimenticolales</taxon>
        <taxon>Candidatus Polarisedimenticolaceae</taxon>
        <taxon>Candidatus Polarisedimenticola</taxon>
    </lineage>
</organism>
<proteinExistence type="predicted"/>
<accession>A0A8J6XYZ8</accession>
<dbReference type="AlphaFoldDB" id="A0A8J6XYZ8"/>
<dbReference type="EMBL" id="JACXWD010000018">
    <property type="protein sequence ID" value="MBD3867930.1"/>
    <property type="molecule type" value="Genomic_DNA"/>
</dbReference>
<dbReference type="Proteomes" id="UP000648239">
    <property type="component" value="Unassembled WGS sequence"/>
</dbReference>
<evidence type="ECO:0000313" key="4">
    <source>
        <dbReference type="Proteomes" id="UP000648239"/>
    </source>
</evidence>
<feature type="transmembrane region" description="Helical" evidence="2">
    <location>
        <begin position="7"/>
        <end position="28"/>
    </location>
</feature>
<keyword evidence="2" id="KW-1133">Transmembrane helix</keyword>